<dbReference type="CDD" id="cd00590">
    <property type="entry name" value="RRM_SF"/>
    <property type="match status" value="1"/>
</dbReference>
<dbReference type="InterPro" id="IPR000477">
    <property type="entry name" value="RT_dom"/>
</dbReference>
<dbReference type="SUPFAM" id="SSF56672">
    <property type="entry name" value="DNA/RNA polymerases"/>
    <property type="match status" value="1"/>
</dbReference>
<dbReference type="PROSITE" id="PS50102">
    <property type="entry name" value="RRM"/>
    <property type="match status" value="1"/>
</dbReference>
<dbReference type="SUPFAM" id="SSF56219">
    <property type="entry name" value="DNase I-like"/>
    <property type="match status" value="1"/>
</dbReference>
<evidence type="ECO:0000259" key="3">
    <source>
        <dbReference type="PROSITE" id="PS50878"/>
    </source>
</evidence>
<dbReference type="InterPro" id="IPR000504">
    <property type="entry name" value="RRM_dom"/>
</dbReference>
<dbReference type="Gene3D" id="3.30.70.330">
    <property type="match status" value="1"/>
</dbReference>
<name>A0ABQ5DZG3_9ASTR</name>
<dbReference type="PANTHER" id="PTHR33116:SF78">
    <property type="entry name" value="OS12G0587133 PROTEIN"/>
    <property type="match status" value="1"/>
</dbReference>
<protein>
    <submittedName>
        <fullName evidence="4">RNA-directed DNA polymerase, eukaryota</fullName>
    </submittedName>
</protein>
<accession>A0ABQ5DZG3</accession>
<dbReference type="PROSITE" id="PS50878">
    <property type="entry name" value="RT_POL"/>
    <property type="match status" value="1"/>
</dbReference>
<keyword evidence="5" id="KW-1185">Reference proteome</keyword>
<dbReference type="InterPro" id="IPR026960">
    <property type="entry name" value="RVT-Znf"/>
</dbReference>
<dbReference type="InterPro" id="IPR012677">
    <property type="entry name" value="Nucleotide-bd_a/b_plait_sf"/>
</dbReference>
<dbReference type="Pfam" id="PF13966">
    <property type="entry name" value="zf-RVT"/>
    <property type="match status" value="1"/>
</dbReference>
<organism evidence="4 5">
    <name type="scientific">Tanacetum coccineum</name>
    <dbReference type="NCBI Taxonomy" id="301880"/>
    <lineage>
        <taxon>Eukaryota</taxon>
        <taxon>Viridiplantae</taxon>
        <taxon>Streptophyta</taxon>
        <taxon>Embryophyta</taxon>
        <taxon>Tracheophyta</taxon>
        <taxon>Spermatophyta</taxon>
        <taxon>Magnoliopsida</taxon>
        <taxon>eudicotyledons</taxon>
        <taxon>Gunneridae</taxon>
        <taxon>Pentapetalae</taxon>
        <taxon>asterids</taxon>
        <taxon>campanulids</taxon>
        <taxon>Asterales</taxon>
        <taxon>Asteraceae</taxon>
        <taxon>Asteroideae</taxon>
        <taxon>Anthemideae</taxon>
        <taxon>Anthemidinae</taxon>
        <taxon>Tanacetum</taxon>
    </lineage>
</organism>
<evidence type="ECO:0000256" key="1">
    <source>
        <dbReference type="PROSITE-ProRule" id="PRU00176"/>
    </source>
</evidence>
<dbReference type="PANTHER" id="PTHR33116">
    <property type="entry name" value="REVERSE TRANSCRIPTASE ZINC-BINDING DOMAIN-CONTAINING PROTEIN-RELATED-RELATED"/>
    <property type="match status" value="1"/>
</dbReference>
<feature type="domain" description="Reverse transcriptase" evidence="3">
    <location>
        <begin position="912"/>
        <end position="1190"/>
    </location>
</feature>
<evidence type="ECO:0000259" key="2">
    <source>
        <dbReference type="PROSITE" id="PS50102"/>
    </source>
</evidence>
<dbReference type="Proteomes" id="UP001151760">
    <property type="component" value="Unassembled WGS sequence"/>
</dbReference>
<evidence type="ECO:0000313" key="4">
    <source>
        <dbReference type="EMBL" id="GJT44565.1"/>
    </source>
</evidence>
<gene>
    <name evidence="4" type="ORF">Tco_0953280</name>
</gene>
<comment type="caution">
    <text evidence="4">The sequence shown here is derived from an EMBL/GenBank/DDBJ whole genome shotgun (WGS) entry which is preliminary data.</text>
</comment>
<keyword evidence="4" id="KW-0695">RNA-directed DNA polymerase</keyword>
<dbReference type="InterPro" id="IPR043502">
    <property type="entry name" value="DNA/RNA_pol_sf"/>
</dbReference>
<dbReference type="Pfam" id="PF00078">
    <property type="entry name" value="RVT_1"/>
    <property type="match status" value="1"/>
</dbReference>
<proteinExistence type="predicted"/>
<keyword evidence="4" id="KW-0808">Transferase</keyword>
<dbReference type="SUPFAM" id="SSF54928">
    <property type="entry name" value="RNA-binding domain, RBD"/>
    <property type="match status" value="1"/>
</dbReference>
<dbReference type="CDD" id="cd01650">
    <property type="entry name" value="RT_nLTR_like"/>
    <property type="match status" value="1"/>
</dbReference>
<evidence type="ECO:0000313" key="5">
    <source>
        <dbReference type="Proteomes" id="UP001151760"/>
    </source>
</evidence>
<keyword evidence="4" id="KW-0548">Nucleotidyltransferase</keyword>
<dbReference type="InterPro" id="IPR036691">
    <property type="entry name" value="Endo/exonu/phosph_ase_sf"/>
</dbReference>
<dbReference type="GO" id="GO:0003964">
    <property type="term" value="F:RNA-directed DNA polymerase activity"/>
    <property type="evidence" value="ECO:0007669"/>
    <property type="project" value="UniProtKB-KW"/>
</dbReference>
<dbReference type="Pfam" id="PF00076">
    <property type="entry name" value="RRM_1"/>
    <property type="match status" value="1"/>
</dbReference>
<feature type="domain" description="RRM" evidence="2">
    <location>
        <begin position="37"/>
        <end position="114"/>
    </location>
</feature>
<sequence length="2002" mass="226875">MDSDGWQKVSYKKRRSVFDRIKFPRRSNSYDLANISFMAYVSNFPSHLSVKELWNICRKKGTLADVYIAKHRNKRGQMFGFCKFIKVADQDALIVSLSNIRIGNLRLHANAARFDRKEVPNQSHPGPKVKVPVPKNSIRSSKSVSYAKVVNESAGDVKESILDVNHRNDSSPSINIALNIDNDFPMAALGCFKDFRSIENSRILCHNEGFLEVDIKYLGGLWVLFNFCSLDARNKFLIHEGIASWFSVVKPWHDDFVVKECLVWLEIEGVPLRAWHHDTFYSICNKWGELIFFDESDGSNRLSSRICIKSSHELLIFATTFVEVKGVSYAIRARELCSWTPTFVELNFPNDDGVSLDSHDEMNVDKLVNKDAESCVGDDDQVYVNHLVQDDSKIDGVIPLVVSESRHNVSNSQNYSDFSMIARPEETIKVGIALGFNMEGCFGDLNKRRWVKDLCSKHLVNFLALQETKSLHIDLWVLRQLWGNIHFDFASSSARGKSGGILCVWNNLVFHKSSIRSSDNYLVVEGLWVPKDIRIMWIVVYAPQELSCKISLWSTLSNFISNWEGILVAMGDFNEVRYACERFGSSFNDRQADIFNSFIVNNSLFDIPLGGYNYTWTDKWGSKMSKLDRFLVSESVLDSFPYVTGIVLEKGKPDHRPILLKESMVDFGPSPFRFFHSWLDMDGFSNMVKETWINDGIVEDNGLVSFKKKLQNLKHSIRLWIASKRSDSNKMKLLHSARLAAIDVKIDNGCATDADFLVRRDSMKTLGEIDRIEVSDLCQKSKLKWARDGDENSSFFHGSLKRKRKQLAISGILKDGAWIDDPSRVKAEFLSHFRNRFQPLNCHPTSLNVNMPKHISTSQREFLESPCSREEVKRAVWDCGGDRAPGPDGFSFKFITFFWDILEDDVVRLVQDFFSSGRFPKGCNSSFISLIPKVPNAKFVSDFRPISLIGCQYKIIGKILANRLSSVIDSCVSHEQTAFIKGRNILDGPLILNEVISWYQKRKKELLIFKVDFEKAFDSIRWDFLDLVMDKLGFGSKWRVWIQGCLSNARASVLVNGSPTEEFEMFRGLRQGDPLSPFLFILVMEGLHAITRHMLDLNLFNGALVGQSNLQISHLMYADDVIFLGEWSQSNIRNLICMLRCFFLVSGLKINVHKSNIIGVNVSSQLTDAMAKYVGCKVASLPLNYLGVPVGCNMSRGANWLPIIRKFSSKLAHWKVRLLSVGGRLSLIKSVLGNLPTYYMSLYLMPSSIQKKLEMMRNKFFIGGEEGERKITWVKWEKCLSSRELGGLGIGSIHALNLGLIFKWIWRFLCHKNDLWARVISNIYGIKGGINEDRSIQSSWGIILSSIRKLKLKGLDVLSMCKRKLGNGILTSFWDDDWCGIGPLKILFPRIYLLDLDKGCNVANRLPLSDWSSILRRHPRGGIEMSQFSDMLSTIKDFQTSDQDDTWVWTGNGSSGFSVAFIRSLIDSKLVEAGSNATRWNRHIPIKLNVFLWRLALNKLPSRVNIGRKGIDMDSVLCPICCSDVESVNHVFFTCEMANGLWSLLARWWEVDIPICSNFMDWCSWIDSSHLSAKAKCVLDGVGGSILWAIWRFRNQVIFSATPPLKATLWDFIVSHSFLWISSRNPKFNIRWVDWLKNPLLFIDSMVLESEGKEKKHSLAQDATMDTDNVGVDVNSDANVKPTASASLSASVSFATLLKGDTSQKSVNFRTLITPTGNKADVVVSFYSSGTLGVNTDCLNQCLTRRDRVSVIATKLSTPLMLESYTSDMCMQSWGRLSYARAMIELRADVESKDIIGVVMPKLVSEGFYMCTIRIEYKWKPLKCSSCKVFGYVLNECPKNIVLDVEKNLKNPRQAARYVHVDTKVAVASKEVRNSNPFDVLNSVEKRCDFGTNRGHSKSTMKGPNSGVFLQIIDGKLTLVDDDGKLLPKVVSMKNVDSDSEVKDVVDDHVVCMASTGLKCGADGGYATNSLLEQWRTTKRDDDYDPYDDDLYESQDMSVWKL</sequence>
<dbReference type="InterPro" id="IPR035979">
    <property type="entry name" value="RBD_domain_sf"/>
</dbReference>
<reference evidence="4" key="2">
    <citation type="submission" date="2022-01" db="EMBL/GenBank/DDBJ databases">
        <authorList>
            <person name="Yamashiro T."/>
            <person name="Shiraishi A."/>
            <person name="Satake H."/>
            <person name="Nakayama K."/>
        </authorList>
    </citation>
    <scope>NUCLEOTIDE SEQUENCE</scope>
</reference>
<keyword evidence="1" id="KW-0694">RNA-binding</keyword>
<dbReference type="SMART" id="SM00360">
    <property type="entry name" value="RRM"/>
    <property type="match status" value="1"/>
</dbReference>
<dbReference type="Gene3D" id="3.60.10.10">
    <property type="entry name" value="Endonuclease/exonuclease/phosphatase"/>
    <property type="match status" value="1"/>
</dbReference>
<dbReference type="EMBL" id="BQNB010015824">
    <property type="protein sequence ID" value="GJT44565.1"/>
    <property type="molecule type" value="Genomic_DNA"/>
</dbReference>
<reference evidence="4" key="1">
    <citation type="journal article" date="2022" name="Int. J. Mol. Sci.">
        <title>Draft Genome of Tanacetum Coccineum: Genomic Comparison of Closely Related Tanacetum-Family Plants.</title>
        <authorList>
            <person name="Yamashiro T."/>
            <person name="Shiraishi A."/>
            <person name="Nakayama K."/>
            <person name="Satake H."/>
        </authorList>
    </citation>
    <scope>NUCLEOTIDE SEQUENCE</scope>
</reference>